<dbReference type="PATRIC" id="fig|570156.3.peg.3297"/>
<dbReference type="InterPro" id="IPR052567">
    <property type="entry name" value="OP_Dioxygenase"/>
</dbReference>
<comment type="caution">
    <text evidence="2">The sequence shown here is derived from an EMBL/GenBank/DDBJ whole genome shotgun (WGS) entry which is preliminary data.</text>
</comment>
<organism evidence="2 3">
    <name type="scientific">Pseudoalteromonas lipolytica</name>
    <dbReference type="NCBI Taxonomy" id="570156"/>
    <lineage>
        <taxon>Bacteria</taxon>
        <taxon>Pseudomonadati</taxon>
        <taxon>Pseudomonadota</taxon>
        <taxon>Gammaproteobacteria</taxon>
        <taxon>Alteromonadales</taxon>
        <taxon>Pseudoalteromonadaceae</taxon>
        <taxon>Pseudoalteromonas</taxon>
    </lineage>
</organism>
<dbReference type="InterPro" id="IPR003607">
    <property type="entry name" value="HD/PDEase_dom"/>
</dbReference>
<dbReference type="InterPro" id="IPR006675">
    <property type="entry name" value="HDIG_dom"/>
</dbReference>
<dbReference type="EMBL" id="LJTC01000006">
    <property type="protein sequence ID" value="KPM83616.1"/>
    <property type="molecule type" value="Genomic_DNA"/>
</dbReference>
<proteinExistence type="predicted"/>
<dbReference type="NCBIfam" id="TIGR00277">
    <property type="entry name" value="HDIG"/>
    <property type="match status" value="1"/>
</dbReference>
<dbReference type="OrthoDB" id="823268at2"/>
<evidence type="ECO:0000259" key="1">
    <source>
        <dbReference type="Pfam" id="PF01966"/>
    </source>
</evidence>
<evidence type="ECO:0000313" key="3">
    <source>
        <dbReference type="Proteomes" id="UP000050378"/>
    </source>
</evidence>
<dbReference type="Gene3D" id="1.10.3210.10">
    <property type="entry name" value="Hypothetical protein af1432"/>
    <property type="match status" value="1"/>
</dbReference>
<evidence type="ECO:0000313" key="2">
    <source>
        <dbReference type="EMBL" id="KPM83616.1"/>
    </source>
</evidence>
<feature type="domain" description="HD" evidence="1">
    <location>
        <begin position="31"/>
        <end position="107"/>
    </location>
</feature>
<dbReference type="InterPro" id="IPR006674">
    <property type="entry name" value="HD_domain"/>
</dbReference>
<protein>
    <recommendedName>
        <fullName evidence="1">HD domain-containing protein</fullName>
    </recommendedName>
</protein>
<dbReference type="Proteomes" id="UP000050378">
    <property type="component" value="Unassembled WGS sequence"/>
</dbReference>
<dbReference type="SUPFAM" id="SSF109604">
    <property type="entry name" value="HD-domain/PDEase-like"/>
    <property type="match status" value="1"/>
</dbReference>
<dbReference type="CDD" id="cd00077">
    <property type="entry name" value="HDc"/>
    <property type="match status" value="1"/>
</dbReference>
<dbReference type="Pfam" id="PF01966">
    <property type="entry name" value="HD"/>
    <property type="match status" value="1"/>
</dbReference>
<dbReference type="PANTHER" id="PTHR40202:SF1">
    <property type="entry name" value="HD DOMAIN-CONTAINING PROTEIN"/>
    <property type="match status" value="1"/>
</dbReference>
<accession>A0A0N8HKE0</accession>
<sequence length="186" mass="21064">MTITHQQTITQICYLFEQFGYQHYDEICTQYSHAAQCAGLALQQKLSADTVVAAFLHDIGHLIAQQQNLTMTKQGYVNHCELGAIFLKENNFNDAVVSMVSQHVQAKRYLVAKNAGYEQTLSPASTLTLQQQGGPLSLQQANQFSAQPFFEEILQLRELDDCAKDPNMHIEPLSFWLDYLDNYLIS</sequence>
<dbReference type="RefSeq" id="WP_054553071.1">
    <property type="nucleotide sequence ID" value="NZ_LJTC01000006.1"/>
</dbReference>
<dbReference type="PANTHER" id="PTHR40202">
    <property type="match status" value="1"/>
</dbReference>
<gene>
    <name evidence="2" type="ORF">AOG27_11055</name>
</gene>
<name>A0A0N8HKE0_9GAMM</name>
<dbReference type="STRING" id="570156.AOG27_11055"/>
<dbReference type="AlphaFoldDB" id="A0A0N8HKE0"/>
<reference evidence="2 3" key="1">
    <citation type="submission" date="2015-09" db="EMBL/GenBank/DDBJ databases">
        <title>Draft Genome Sequence of Pseudoalteromonas lipolytica UCD-48B.</title>
        <authorList>
            <person name="Krusor M."/>
            <person name="Coil D.A."/>
            <person name="Lang J.M."/>
            <person name="Eisen J.A."/>
            <person name="Alexiev A."/>
        </authorList>
    </citation>
    <scope>NUCLEOTIDE SEQUENCE [LARGE SCALE GENOMIC DNA]</scope>
    <source>
        <strain evidence="2 3">UCD-48B</strain>
    </source>
</reference>